<feature type="compositionally biased region" description="Low complexity" evidence="5">
    <location>
        <begin position="156"/>
        <end position="182"/>
    </location>
</feature>
<feature type="transmembrane region" description="Helical" evidence="6">
    <location>
        <begin position="59"/>
        <end position="80"/>
    </location>
</feature>
<keyword evidence="2 6" id="KW-0812">Transmembrane</keyword>
<comment type="subcellular location">
    <subcellularLocation>
        <location evidence="1">Membrane</location>
        <topology evidence="1">Multi-pass membrane protein</topology>
    </subcellularLocation>
</comment>
<feature type="region of interest" description="Disordered" evidence="5">
    <location>
        <begin position="142"/>
        <end position="182"/>
    </location>
</feature>
<dbReference type="EMBL" id="ASGP02000003">
    <property type="protein sequence ID" value="KAH9517880.1"/>
    <property type="molecule type" value="Genomic_DNA"/>
</dbReference>
<accession>A0A922I5U4</accession>
<reference evidence="7" key="1">
    <citation type="submission" date="2013-05" db="EMBL/GenBank/DDBJ databases">
        <authorList>
            <person name="Yim A.K.Y."/>
            <person name="Chan T.F."/>
            <person name="Ji K.M."/>
            <person name="Liu X.Y."/>
            <person name="Zhou J.W."/>
            <person name="Li R.Q."/>
            <person name="Yang K.Y."/>
            <person name="Li J."/>
            <person name="Li M."/>
            <person name="Law P.T.W."/>
            <person name="Wu Y.L."/>
            <person name="Cai Z.L."/>
            <person name="Qin H."/>
            <person name="Bao Y."/>
            <person name="Leung R.K.K."/>
            <person name="Ng P.K.S."/>
            <person name="Zou J."/>
            <person name="Zhong X.J."/>
            <person name="Ran P.X."/>
            <person name="Zhong N.S."/>
            <person name="Liu Z.G."/>
            <person name="Tsui S.K.W."/>
        </authorList>
    </citation>
    <scope>NUCLEOTIDE SEQUENCE</scope>
    <source>
        <strain evidence="7">Derf</strain>
        <tissue evidence="7">Whole organism</tissue>
    </source>
</reference>
<proteinExistence type="predicted"/>
<evidence type="ECO:0000313" key="7">
    <source>
        <dbReference type="EMBL" id="KAH9517880.1"/>
    </source>
</evidence>
<dbReference type="Pfam" id="PF00335">
    <property type="entry name" value="Tetraspanin"/>
    <property type="match status" value="1"/>
</dbReference>
<protein>
    <submittedName>
        <fullName evidence="7">Uncharacterized protein</fullName>
    </submittedName>
</protein>
<name>A0A922I5U4_DERFA</name>
<keyword evidence="8" id="KW-1185">Reference proteome</keyword>
<keyword evidence="4 6" id="KW-0472">Membrane</keyword>
<reference evidence="7" key="2">
    <citation type="journal article" date="2022" name="Res Sq">
        <title>Comparative Genomics Reveals Insights into the Divergent Evolution of Astigmatic Mites and Household Pest Adaptations.</title>
        <authorList>
            <person name="Xiong Q."/>
            <person name="Wan A.T.-Y."/>
            <person name="Liu X.-Y."/>
            <person name="Fung C.S.-H."/>
            <person name="Xiao X."/>
            <person name="Malainual N."/>
            <person name="Hou J."/>
            <person name="Wang L."/>
            <person name="Wang M."/>
            <person name="Yang K."/>
            <person name="Cui Y."/>
            <person name="Leung E."/>
            <person name="Nong W."/>
            <person name="Shin S.-K."/>
            <person name="Au S."/>
            <person name="Jeong K.Y."/>
            <person name="Chew F.T."/>
            <person name="Hui J."/>
            <person name="Leung T.F."/>
            <person name="Tungtrongchitr A."/>
            <person name="Zhong N."/>
            <person name="Liu Z."/>
            <person name="Tsui S."/>
        </authorList>
    </citation>
    <scope>NUCLEOTIDE SEQUENCE</scope>
    <source>
        <strain evidence="7">Derf</strain>
        <tissue evidence="7">Whole organism</tissue>
    </source>
</reference>
<sequence length="182" mass="19957">MERQISGFICKKYTIIVMTLIFMLMALISFISICLDVDKYAQITHEKNPEISPNEAKTATMAIGVVIFIISLTFSSIGLFGAIKENYCLSITYSLLWLIELINSLVKTIASPIHSLGLIINLIIFAVLILFIIDLRQKRQTSQSPSPSLSPPPPLTTTTTATTAANNDSNTTTTNSSIIKTV</sequence>
<keyword evidence="3 6" id="KW-1133">Transmembrane helix</keyword>
<dbReference type="GO" id="GO:0016020">
    <property type="term" value="C:membrane"/>
    <property type="evidence" value="ECO:0007669"/>
    <property type="project" value="UniProtKB-SubCell"/>
</dbReference>
<dbReference type="OrthoDB" id="6513274at2759"/>
<evidence type="ECO:0000313" key="8">
    <source>
        <dbReference type="Proteomes" id="UP000790347"/>
    </source>
</evidence>
<evidence type="ECO:0000256" key="2">
    <source>
        <dbReference type="ARBA" id="ARBA00022692"/>
    </source>
</evidence>
<feature type="transmembrane region" description="Helical" evidence="6">
    <location>
        <begin position="12"/>
        <end position="33"/>
    </location>
</feature>
<gene>
    <name evidence="7" type="ORF">DERF_008498</name>
</gene>
<evidence type="ECO:0000256" key="4">
    <source>
        <dbReference type="ARBA" id="ARBA00023136"/>
    </source>
</evidence>
<dbReference type="InterPro" id="IPR018499">
    <property type="entry name" value="Tetraspanin/Peripherin"/>
</dbReference>
<dbReference type="Proteomes" id="UP000790347">
    <property type="component" value="Unassembled WGS sequence"/>
</dbReference>
<evidence type="ECO:0000256" key="6">
    <source>
        <dbReference type="SAM" id="Phobius"/>
    </source>
</evidence>
<evidence type="ECO:0000256" key="1">
    <source>
        <dbReference type="ARBA" id="ARBA00004141"/>
    </source>
</evidence>
<evidence type="ECO:0000256" key="3">
    <source>
        <dbReference type="ARBA" id="ARBA00022989"/>
    </source>
</evidence>
<comment type="caution">
    <text evidence="7">The sequence shown here is derived from an EMBL/GenBank/DDBJ whole genome shotgun (WGS) entry which is preliminary data.</text>
</comment>
<dbReference type="AlphaFoldDB" id="A0A922I5U4"/>
<organism evidence="7 8">
    <name type="scientific">Dermatophagoides farinae</name>
    <name type="common">American house dust mite</name>
    <dbReference type="NCBI Taxonomy" id="6954"/>
    <lineage>
        <taxon>Eukaryota</taxon>
        <taxon>Metazoa</taxon>
        <taxon>Ecdysozoa</taxon>
        <taxon>Arthropoda</taxon>
        <taxon>Chelicerata</taxon>
        <taxon>Arachnida</taxon>
        <taxon>Acari</taxon>
        <taxon>Acariformes</taxon>
        <taxon>Sarcoptiformes</taxon>
        <taxon>Astigmata</taxon>
        <taxon>Psoroptidia</taxon>
        <taxon>Analgoidea</taxon>
        <taxon>Pyroglyphidae</taxon>
        <taxon>Dermatophagoidinae</taxon>
        <taxon>Dermatophagoides</taxon>
    </lineage>
</organism>
<feature type="transmembrane region" description="Helical" evidence="6">
    <location>
        <begin position="87"/>
        <end position="106"/>
    </location>
</feature>
<evidence type="ECO:0000256" key="5">
    <source>
        <dbReference type="SAM" id="MobiDB-lite"/>
    </source>
</evidence>
<feature type="transmembrane region" description="Helical" evidence="6">
    <location>
        <begin position="112"/>
        <end position="133"/>
    </location>
</feature>